<dbReference type="PANTHER" id="PTHR42788">
    <property type="entry name" value="TAURINE IMPORT ATP-BINDING PROTEIN-RELATED"/>
    <property type="match status" value="1"/>
</dbReference>
<dbReference type="AlphaFoldDB" id="A0LTA1"/>
<dbReference type="SMART" id="SM00382">
    <property type="entry name" value="AAA"/>
    <property type="match status" value="1"/>
</dbReference>
<accession>A0LTA1</accession>
<dbReference type="InterPro" id="IPR003439">
    <property type="entry name" value="ABC_transporter-like_ATP-bd"/>
</dbReference>
<name>A0LTA1_ACIC1</name>
<sequence>MTASPTIRVEGLTKAFGTRVVFRDLSFTVGGDEIVSIVGPSGCGKTTLLRCVVGLMAPTDGAVYIHDRRVTEPPPGVAMVFQNFGLFPWKTVTANIAYGLVVQGVPARVWRPKVEHLIKLVGLAGFEKAYPYQLSGGMQQRAGLARALAIDPTVLAMDEPFASLDAQTRDLLQLEVLRIWDAHPVATLFVTHSIDEAVLMGDRVVILRGRPSQIFDIVTVGLPRPRTREAVDTERFRIVRDYVWNAVMQTDSPASPLNDAAASVHQGVASSARIVGHETGQERR</sequence>
<keyword evidence="2" id="KW-0547">Nucleotide-binding</keyword>
<reference evidence="5 6" key="1">
    <citation type="journal article" date="2009" name="Genome Res.">
        <title>Complete genome of the cellulolytic thermophile Acidothermus cellulolyticus 11B provides insights into its ecophysiological and evolutionary adaptations.</title>
        <authorList>
            <person name="Barabote R.D."/>
            <person name="Xie G."/>
            <person name="Leu D.H."/>
            <person name="Normand P."/>
            <person name="Necsulea A."/>
            <person name="Daubin V."/>
            <person name="Medigue C."/>
            <person name="Adney W.S."/>
            <person name="Xu X.C."/>
            <person name="Lapidus A."/>
            <person name="Parales R.E."/>
            <person name="Detter C."/>
            <person name="Pujic P."/>
            <person name="Bruce D."/>
            <person name="Lavire C."/>
            <person name="Challacombe J.F."/>
            <person name="Brettin T.S."/>
            <person name="Berry A.M."/>
        </authorList>
    </citation>
    <scope>NUCLEOTIDE SEQUENCE [LARGE SCALE GENOMIC DNA]</scope>
    <source>
        <strain evidence="6">ATCC 43068 / DSM 8971 / 11B</strain>
    </source>
</reference>
<gene>
    <name evidence="5" type="ordered locus">Acel_0888</name>
</gene>
<dbReference type="InterPro" id="IPR017871">
    <property type="entry name" value="ABC_transporter-like_CS"/>
</dbReference>
<dbReference type="InterPro" id="IPR050166">
    <property type="entry name" value="ABC_transporter_ATP-bind"/>
</dbReference>
<organism evidence="5 6">
    <name type="scientific">Acidothermus cellulolyticus (strain ATCC 43068 / DSM 8971 / 11B)</name>
    <dbReference type="NCBI Taxonomy" id="351607"/>
    <lineage>
        <taxon>Bacteria</taxon>
        <taxon>Bacillati</taxon>
        <taxon>Actinomycetota</taxon>
        <taxon>Actinomycetes</taxon>
        <taxon>Acidothermales</taxon>
        <taxon>Acidothermaceae</taxon>
        <taxon>Acidothermus</taxon>
    </lineage>
</organism>
<dbReference type="InterPro" id="IPR003593">
    <property type="entry name" value="AAA+_ATPase"/>
</dbReference>
<proteinExistence type="predicted"/>
<dbReference type="KEGG" id="ace:Acel_0888"/>
<keyword evidence="1" id="KW-0813">Transport</keyword>
<dbReference type="PROSITE" id="PS00211">
    <property type="entry name" value="ABC_TRANSPORTER_1"/>
    <property type="match status" value="1"/>
</dbReference>
<dbReference type="EMBL" id="CP000481">
    <property type="protein sequence ID" value="ABK52661.1"/>
    <property type="molecule type" value="Genomic_DNA"/>
</dbReference>
<dbReference type="Gene3D" id="3.40.50.300">
    <property type="entry name" value="P-loop containing nucleotide triphosphate hydrolases"/>
    <property type="match status" value="1"/>
</dbReference>
<evidence type="ECO:0000256" key="1">
    <source>
        <dbReference type="ARBA" id="ARBA00022448"/>
    </source>
</evidence>
<dbReference type="RefSeq" id="WP_011719724.1">
    <property type="nucleotide sequence ID" value="NC_008578.1"/>
</dbReference>
<protein>
    <submittedName>
        <fullName evidence="5">ABC transporter related protein</fullName>
    </submittedName>
</protein>
<evidence type="ECO:0000313" key="5">
    <source>
        <dbReference type="EMBL" id="ABK52661.1"/>
    </source>
</evidence>
<dbReference type="InParanoid" id="A0LTA1"/>
<dbReference type="Proteomes" id="UP000008221">
    <property type="component" value="Chromosome"/>
</dbReference>
<dbReference type="eggNOG" id="COG1116">
    <property type="taxonomic scope" value="Bacteria"/>
</dbReference>
<dbReference type="GO" id="GO:0016887">
    <property type="term" value="F:ATP hydrolysis activity"/>
    <property type="evidence" value="ECO:0007669"/>
    <property type="project" value="InterPro"/>
</dbReference>
<dbReference type="GO" id="GO:0005524">
    <property type="term" value="F:ATP binding"/>
    <property type="evidence" value="ECO:0007669"/>
    <property type="project" value="UniProtKB-KW"/>
</dbReference>
<dbReference type="PANTHER" id="PTHR42788:SF13">
    <property type="entry name" value="ALIPHATIC SULFONATES IMPORT ATP-BINDING PROTEIN SSUB"/>
    <property type="match status" value="1"/>
</dbReference>
<keyword evidence="6" id="KW-1185">Reference proteome</keyword>
<keyword evidence="3" id="KW-0067">ATP-binding</keyword>
<dbReference type="SUPFAM" id="SSF52540">
    <property type="entry name" value="P-loop containing nucleoside triphosphate hydrolases"/>
    <property type="match status" value="1"/>
</dbReference>
<feature type="domain" description="ABC transporter" evidence="4">
    <location>
        <begin position="7"/>
        <end position="234"/>
    </location>
</feature>
<dbReference type="PROSITE" id="PS50893">
    <property type="entry name" value="ABC_TRANSPORTER_2"/>
    <property type="match status" value="1"/>
</dbReference>
<evidence type="ECO:0000256" key="2">
    <source>
        <dbReference type="ARBA" id="ARBA00022741"/>
    </source>
</evidence>
<dbReference type="InterPro" id="IPR027417">
    <property type="entry name" value="P-loop_NTPase"/>
</dbReference>
<dbReference type="STRING" id="351607.Acel_0888"/>
<evidence type="ECO:0000256" key="3">
    <source>
        <dbReference type="ARBA" id="ARBA00022840"/>
    </source>
</evidence>
<dbReference type="CDD" id="cd03293">
    <property type="entry name" value="ABC_NrtD_SsuB_transporters"/>
    <property type="match status" value="1"/>
</dbReference>
<evidence type="ECO:0000313" key="6">
    <source>
        <dbReference type="Proteomes" id="UP000008221"/>
    </source>
</evidence>
<dbReference type="HOGENOM" id="CLU_000604_1_22_11"/>
<evidence type="ECO:0000259" key="4">
    <source>
        <dbReference type="PROSITE" id="PS50893"/>
    </source>
</evidence>
<dbReference type="Pfam" id="PF00005">
    <property type="entry name" value="ABC_tran"/>
    <property type="match status" value="1"/>
</dbReference>